<feature type="non-terminal residue" evidence="2">
    <location>
        <position position="1"/>
    </location>
</feature>
<name>A0A0G4LMZ4_VERLO</name>
<protein>
    <submittedName>
        <fullName evidence="2">Uncharacterized protein</fullName>
    </submittedName>
</protein>
<dbReference type="AlphaFoldDB" id="A0A0G4LMZ4"/>
<feature type="region of interest" description="Disordered" evidence="1">
    <location>
        <begin position="31"/>
        <end position="50"/>
    </location>
</feature>
<organism evidence="2 3">
    <name type="scientific">Verticillium longisporum</name>
    <name type="common">Verticillium dahliae var. longisporum</name>
    <dbReference type="NCBI Taxonomy" id="100787"/>
    <lineage>
        <taxon>Eukaryota</taxon>
        <taxon>Fungi</taxon>
        <taxon>Dikarya</taxon>
        <taxon>Ascomycota</taxon>
        <taxon>Pezizomycotina</taxon>
        <taxon>Sordariomycetes</taxon>
        <taxon>Hypocreomycetidae</taxon>
        <taxon>Glomerellales</taxon>
        <taxon>Plectosphaerellaceae</taxon>
        <taxon>Verticillium</taxon>
    </lineage>
</organism>
<keyword evidence="3" id="KW-1185">Reference proteome</keyword>
<proteinExistence type="predicted"/>
<accession>A0A0G4LMZ4</accession>
<evidence type="ECO:0000256" key="1">
    <source>
        <dbReference type="SAM" id="MobiDB-lite"/>
    </source>
</evidence>
<sequence length="155" mass="16453">QAHKHKGHQGGPGAGADYEGALILAWQGSSYHGKKSGHGQEKLKNERASHGHVLPGESRLIVAGAGDHRTMLVGTLTPGHGLEHSEPLHVFPDLTETLPAGRSAFWSAFRSAETAGGRQKLGKTAQRIALVVVASHNGKSLWRVGIRTDGHERCA</sequence>
<evidence type="ECO:0000313" key="3">
    <source>
        <dbReference type="Proteomes" id="UP000044602"/>
    </source>
</evidence>
<feature type="compositionally biased region" description="Basic and acidic residues" evidence="1">
    <location>
        <begin position="38"/>
        <end position="49"/>
    </location>
</feature>
<dbReference type="Proteomes" id="UP000044602">
    <property type="component" value="Unassembled WGS sequence"/>
</dbReference>
<dbReference type="EMBL" id="CVQH01015557">
    <property type="protein sequence ID" value="CRK23358.1"/>
    <property type="molecule type" value="Genomic_DNA"/>
</dbReference>
<gene>
    <name evidence="2" type="ORF">BN1708_003641</name>
</gene>
<feature type="non-terminal residue" evidence="2">
    <location>
        <position position="155"/>
    </location>
</feature>
<reference evidence="2 3" key="1">
    <citation type="submission" date="2015-05" db="EMBL/GenBank/DDBJ databases">
        <authorList>
            <person name="Wang D.B."/>
            <person name="Wang M."/>
        </authorList>
    </citation>
    <scope>NUCLEOTIDE SEQUENCE [LARGE SCALE GENOMIC DNA]</scope>
    <source>
        <strain evidence="2">VL1</strain>
    </source>
</reference>
<evidence type="ECO:0000313" key="2">
    <source>
        <dbReference type="EMBL" id="CRK23358.1"/>
    </source>
</evidence>